<proteinExistence type="predicted"/>
<dbReference type="Proteomes" id="UP000002220">
    <property type="component" value="Chromosome"/>
</dbReference>
<name>D5SZ52_PLAL2</name>
<evidence type="ECO:0000313" key="2">
    <source>
        <dbReference type="Proteomes" id="UP000002220"/>
    </source>
</evidence>
<evidence type="ECO:0000313" key="1">
    <source>
        <dbReference type="EMBL" id="ADG69953.1"/>
    </source>
</evidence>
<sequence length="36" mass="4299">MEQTRAVANTHPQHLEFFNHSEALEIRRPEHALQPY</sequence>
<keyword evidence="2" id="KW-1185">Reference proteome</keyword>
<dbReference type="HOGENOM" id="CLU_3357659_0_0_0"/>
<gene>
    <name evidence="1" type="ordered locus">Plim_4142</name>
</gene>
<dbReference type="KEGG" id="plm:Plim_4142"/>
<dbReference type="AlphaFoldDB" id="D5SZ52"/>
<dbReference type="EMBL" id="CP001744">
    <property type="protein sequence ID" value="ADG69953.1"/>
    <property type="molecule type" value="Genomic_DNA"/>
</dbReference>
<accession>D5SZ52</accession>
<dbReference type="STRING" id="521674.Plim_4142"/>
<protein>
    <submittedName>
        <fullName evidence="1">Uncharacterized protein</fullName>
    </submittedName>
</protein>
<organism evidence="1 2">
    <name type="scientific">Planctopirus limnophila (strain ATCC 43296 / DSM 3776 / IFAM 1008 / Mu 290)</name>
    <name type="common">Planctomyces limnophilus</name>
    <dbReference type="NCBI Taxonomy" id="521674"/>
    <lineage>
        <taxon>Bacteria</taxon>
        <taxon>Pseudomonadati</taxon>
        <taxon>Planctomycetota</taxon>
        <taxon>Planctomycetia</taxon>
        <taxon>Planctomycetales</taxon>
        <taxon>Planctomycetaceae</taxon>
        <taxon>Planctopirus</taxon>
    </lineage>
</organism>
<reference evidence="1 2" key="1">
    <citation type="journal article" date="2010" name="Stand. Genomic Sci.">
        <title>Complete genome sequence of Planctomyces limnophilus type strain (Mu 290).</title>
        <authorList>
            <person name="Labutti K."/>
            <person name="Sikorski J."/>
            <person name="Schneider S."/>
            <person name="Nolan M."/>
            <person name="Lucas S."/>
            <person name="Glavina Del Rio T."/>
            <person name="Tice H."/>
            <person name="Cheng J.F."/>
            <person name="Goodwin L."/>
            <person name="Pitluck S."/>
            <person name="Liolios K."/>
            <person name="Ivanova N."/>
            <person name="Mavromatis K."/>
            <person name="Mikhailova N."/>
            <person name="Pati A."/>
            <person name="Chen A."/>
            <person name="Palaniappan K."/>
            <person name="Land M."/>
            <person name="Hauser L."/>
            <person name="Chang Y.J."/>
            <person name="Jeffries C.D."/>
            <person name="Tindall B.J."/>
            <person name="Rohde M."/>
            <person name="Goker M."/>
            <person name="Woyke T."/>
            <person name="Bristow J."/>
            <person name="Eisen J.A."/>
            <person name="Markowitz V."/>
            <person name="Hugenholtz P."/>
            <person name="Kyrpides N.C."/>
            <person name="Klenk H.P."/>
            <person name="Lapidus A."/>
        </authorList>
    </citation>
    <scope>NUCLEOTIDE SEQUENCE [LARGE SCALE GENOMIC DNA]</scope>
    <source>
        <strain evidence="2">ATCC 43296 / DSM 3776 / IFAM 1008 / Mu 290</strain>
    </source>
</reference>